<dbReference type="Gene3D" id="3.10.620.30">
    <property type="match status" value="1"/>
</dbReference>
<evidence type="ECO:0000313" key="3">
    <source>
        <dbReference type="Proteomes" id="UP000886833"/>
    </source>
</evidence>
<gene>
    <name evidence="2" type="ORF">IAB59_06965</name>
</gene>
<dbReference type="EMBL" id="DVKQ01000092">
    <property type="protein sequence ID" value="HIT38196.1"/>
    <property type="molecule type" value="Genomic_DNA"/>
</dbReference>
<dbReference type="InterPro" id="IPR038765">
    <property type="entry name" value="Papain-like_cys_pep_sf"/>
</dbReference>
<dbReference type="AlphaFoldDB" id="A0A9D1GC92"/>
<feature type="domain" description="Transglutaminase-like" evidence="1">
    <location>
        <begin position="163"/>
        <end position="256"/>
    </location>
</feature>
<sequence length="303" mass="35744">MKKYIVLIFLIILFGFAFAFRRPLYNLYRTYFVKEDKDVILTSSNDYTRDYDFNYVQTTDDFTPSDYQDLLNIYYTVLNSGEEEFSFYCPDEYKECLTDIDGLANNQRVLSTINNFVHPFNSFRHLETSYDDYGKVTLKIEHIYSDNDIKLIKAKVKEIESTIWQDSMSDEDKIKEVHNYIINNSKYDSDRSDKNIVNYKSDTAYGTLLQGYSLCGGYTDAMELFLEDMGVKSYKISSENHVWNALYLNNTWYHLDLTWDDPITTDGSDILEYNFFLITTSELEELEAEQHNYDKNVYSELSV</sequence>
<comment type="caution">
    <text evidence="2">The sequence shown here is derived from an EMBL/GenBank/DDBJ whole genome shotgun (WGS) entry which is preliminary data.</text>
</comment>
<dbReference type="Pfam" id="PF01841">
    <property type="entry name" value="Transglut_core"/>
    <property type="match status" value="1"/>
</dbReference>
<dbReference type="Proteomes" id="UP000886833">
    <property type="component" value="Unassembled WGS sequence"/>
</dbReference>
<organism evidence="2 3">
    <name type="scientific">Candidatus Onthousia faecipullorum</name>
    <dbReference type="NCBI Taxonomy" id="2840887"/>
    <lineage>
        <taxon>Bacteria</taxon>
        <taxon>Bacillati</taxon>
        <taxon>Bacillota</taxon>
        <taxon>Bacilli</taxon>
        <taxon>Candidatus Onthousia</taxon>
    </lineage>
</organism>
<evidence type="ECO:0000313" key="2">
    <source>
        <dbReference type="EMBL" id="HIT38196.1"/>
    </source>
</evidence>
<accession>A0A9D1GC92</accession>
<evidence type="ECO:0000259" key="1">
    <source>
        <dbReference type="Pfam" id="PF01841"/>
    </source>
</evidence>
<reference evidence="2" key="2">
    <citation type="journal article" date="2021" name="PeerJ">
        <title>Extensive microbial diversity within the chicken gut microbiome revealed by metagenomics and culture.</title>
        <authorList>
            <person name="Gilroy R."/>
            <person name="Ravi A."/>
            <person name="Getino M."/>
            <person name="Pursley I."/>
            <person name="Horton D.L."/>
            <person name="Alikhan N.F."/>
            <person name="Baker D."/>
            <person name="Gharbi K."/>
            <person name="Hall N."/>
            <person name="Watson M."/>
            <person name="Adriaenssens E.M."/>
            <person name="Foster-Nyarko E."/>
            <person name="Jarju S."/>
            <person name="Secka A."/>
            <person name="Antonio M."/>
            <person name="Oren A."/>
            <person name="Chaudhuri R.R."/>
            <person name="La Ragione R."/>
            <person name="Hildebrand F."/>
            <person name="Pallen M.J."/>
        </authorList>
    </citation>
    <scope>NUCLEOTIDE SEQUENCE</scope>
    <source>
        <strain evidence="2">CHK195-26880</strain>
    </source>
</reference>
<dbReference type="InterPro" id="IPR002931">
    <property type="entry name" value="Transglutaminase-like"/>
</dbReference>
<reference evidence="2" key="1">
    <citation type="submission" date="2020-10" db="EMBL/GenBank/DDBJ databases">
        <authorList>
            <person name="Gilroy R."/>
        </authorList>
    </citation>
    <scope>NUCLEOTIDE SEQUENCE</scope>
    <source>
        <strain evidence="2">CHK195-26880</strain>
    </source>
</reference>
<name>A0A9D1GC92_9FIRM</name>
<proteinExistence type="predicted"/>
<dbReference type="SUPFAM" id="SSF54001">
    <property type="entry name" value="Cysteine proteinases"/>
    <property type="match status" value="1"/>
</dbReference>
<protein>
    <recommendedName>
        <fullName evidence="1">Transglutaminase-like domain-containing protein</fullName>
    </recommendedName>
</protein>